<keyword evidence="5 11" id="KW-0863">Zinc-finger</keyword>
<dbReference type="SUPFAM" id="SSF49493">
    <property type="entry name" value="HSP40/DnaJ peptide-binding domain"/>
    <property type="match status" value="2"/>
</dbReference>
<feature type="domain" description="CR-type" evidence="14">
    <location>
        <begin position="138"/>
        <end position="220"/>
    </location>
</feature>
<feature type="domain" description="J" evidence="13">
    <location>
        <begin position="3"/>
        <end position="68"/>
    </location>
</feature>
<dbReference type="CDD" id="cd10747">
    <property type="entry name" value="DnaJ_C"/>
    <property type="match status" value="1"/>
</dbReference>
<evidence type="ECO:0000256" key="1">
    <source>
        <dbReference type="ARBA" id="ARBA00022490"/>
    </source>
</evidence>
<dbReference type="InterPro" id="IPR036410">
    <property type="entry name" value="HSP_DnaJ_Cys-rich_dom_sf"/>
</dbReference>
<dbReference type="CDD" id="cd06257">
    <property type="entry name" value="DnaJ"/>
    <property type="match status" value="1"/>
</dbReference>
<dbReference type="Pfam" id="PF01556">
    <property type="entry name" value="DnaJ_C"/>
    <property type="match status" value="1"/>
</dbReference>
<comment type="domain">
    <text evidence="11">The J domain is necessary and sufficient to stimulate DnaK ATPase activity. Zinc center 1 plays an important role in the autonomous, DnaK-independent chaperone activity of DnaJ. Zinc center 2 is essential for interaction with DnaK and for DnaJ activity.</text>
</comment>
<dbReference type="InterPro" id="IPR002939">
    <property type="entry name" value="DnaJ_C"/>
</dbReference>
<dbReference type="GO" id="GO:0005524">
    <property type="term" value="F:ATP binding"/>
    <property type="evidence" value="ECO:0007669"/>
    <property type="project" value="InterPro"/>
</dbReference>
<feature type="binding site" evidence="11">
    <location>
        <position position="154"/>
    </location>
    <ligand>
        <name>Zn(2+)</name>
        <dbReference type="ChEBI" id="CHEBI:29105"/>
        <label>1</label>
    </ligand>
</feature>
<evidence type="ECO:0000256" key="10">
    <source>
        <dbReference type="ARBA" id="ARBA00067609"/>
    </source>
</evidence>
<evidence type="ECO:0000256" key="2">
    <source>
        <dbReference type="ARBA" id="ARBA00022705"/>
    </source>
</evidence>
<gene>
    <name evidence="11 15" type="primary">dnaJ</name>
    <name evidence="15" type="ORF">YM304_21120</name>
</gene>
<dbReference type="NCBIfam" id="NF008035">
    <property type="entry name" value="PRK10767.1"/>
    <property type="match status" value="1"/>
</dbReference>
<name>A0A6C7EEM1_ILUCY</name>
<dbReference type="InterPro" id="IPR008971">
    <property type="entry name" value="HSP40/DnaJ_pept-bd"/>
</dbReference>
<dbReference type="SUPFAM" id="SSF57938">
    <property type="entry name" value="DnaJ/Hsp40 cysteine-rich domain"/>
    <property type="match status" value="1"/>
</dbReference>
<feature type="binding site" evidence="11">
    <location>
        <position position="171"/>
    </location>
    <ligand>
        <name>Zn(2+)</name>
        <dbReference type="ChEBI" id="CHEBI:29105"/>
        <label>2</label>
    </ligand>
</feature>
<organism evidence="15 16">
    <name type="scientific">Ilumatobacter coccineus (strain NBRC 103263 / KCTC 29153 / YM16-304)</name>
    <dbReference type="NCBI Taxonomy" id="1313172"/>
    <lineage>
        <taxon>Bacteria</taxon>
        <taxon>Bacillati</taxon>
        <taxon>Actinomycetota</taxon>
        <taxon>Acidimicrobiia</taxon>
        <taxon>Acidimicrobiales</taxon>
        <taxon>Ilumatobacteraceae</taxon>
        <taxon>Ilumatobacter</taxon>
    </lineage>
</organism>
<keyword evidence="7 11" id="KW-0346">Stress response</keyword>
<feature type="binding site" evidence="11">
    <location>
        <position position="168"/>
    </location>
    <ligand>
        <name>Zn(2+)</name>
        <dbReference type="ChEBI" id="CHEBI:29105"/>
        <label>2</label>
    </ligand>
</feature>
<dbReference type="FunFam" id="2.10.230.10:FF:000002">
    <property type="entry name" value="Molecular chaperone DnaJ"/>
    <property type="match status" value="1"/>
</dbReference>
<dbReference type="Proteomes" id="UP000011863">
    <property type="component" value="Chromosome"/>
</dbReference>
<dbReference type="Pfam" id="PF00684">
    <property type="entry name" value="DnaJ_CXXCXGXG"/>
    <property type="match status" value="1"/>
</dbReference>
<keyword evidence="4 11" id="KW-0677">Repeat</keyword>
<evidence type="ECO:0000313" key="16">
    <source>
        <dbReference type="Proteomes" id="UP000011863"/>
    </source>
</evidence>
<dbReference type="AlphaFoldDB" id="A0A6C7EEM1"/>
<dbReference type="GO" id="GO:0051082">
    <property type="term" value="F:unfolded protein binding"/>
    <property type="evidence" value="ECO:0007669"/>
    <property type="project" value="UniProtKB-UniRule"/>
</dbReference>
<dbReference type="SMART" id="SM00271">
    <property type="entry name" value="DnaJ"/>
    <property type="match status" value="1"/>
</dbReference>
<dbReference type="PANTHER" id="PTHR43096:SF48">
    <property type="entry name" value="CHAPERONE PROTEIN DNAJ"/>
    <property type="match status" value="1"/>
</dbReference>
<dbReference type="Pfam" id="PF00226">
    <property type="entry name" value="DnaJ"/>
    <property type="match status" value="1"/>
</dbReference>
<dbReference type="SUPFAM" id="SSF46565">
    <property type="entry name" value="Chaperone J-domain"/>
    <property type="match status" value="1"/>
</dbReference>
<comment type="subcellular location">
    <subcellularLocation>
        <location evidence="11">Cytoplasm</location>
    </subcellularLocation>
</comment>
<dbReference type="PROSITE" id="PS51188">
    <property type="entry name" value="ZF_CR"/>
    <property type="match status" value="1"/>
</dbReference>
<comment type="subunit">
    <text evidence="11">Homodimer.</text>
</comment>
<feature type="binding site" evidence="11">
    <location>
        <position position="194"/>
    </location>
    <ligand>
        <name>Zn(2+)</name>
        <dbReference type="ChEBI" id="CHEBI:29105"/>
        <label>2</label>
    </ligand>
</feature>
<dbReference type="InterPro" id="IPR036869">
    <property type="entry name" value="J_dom_sf"/>
</dbReference>
<keyword evidence="2 11" id="KW-0235">DNA replication</keyword>
<feature type="zinc finger region" description="CR-type" evidence="12">
    <location>
        <begin position="138"/>
        <end position="220"/>
    </location>
</feature>
<evidence type="ECO:0000256" key="6">
    <source>
        <dbReference type="ARBA" id="ARBA00022833"/>
    </source>
</evidence>
<dbReference type="Gene3D" id="2.10.230.10">
    <property type="entry name" value="Heat shock protein DnaJ, cysteine-rich domain"/>
    <property type="match status" value="1"/>
</dbReference>
<sequence length="379" mass="39684">MADFYDLLGVSRSASADEIKKAYRKRARELHPDANPGDDAKAEQFKELSRAYQVLSDDGQRARYDQFGEAGVGGAGGGGGSADDLFGGGIGDIFDAFFGGQGSPFGGGGGRQRGPAGPPRGQDVEVIADIDFAQAVFGDEITVELKLPVPCDACEATGAGGGTKPVTCSECNGQGQVQRVRQSLLGQMVTATPCTRCGGLGQTIATPCDTCRGEGRVTSDTSYQVDVPAGVDTGSTLRLTGRGASGPRGGRAGDLYVHLRVRPDENYVREGDDLITEVPISIAQASLGTSLKLETLDGTEDLVVPAGTQPGREFVLRQRGVHRLQGRGRGDLIARVRVDVPTKLSDEEVDLLTQYAAGRGEEVGNGKEGIFSRIKSAFS</sequence>
<keyword evidence="6 11" id="KW-0862">Zinc</keyword>
<evidence type="ECO:0000259" key="13">
    <source>
        <dbReference type="PROSITE" id="PS50076"/>
    </source>
</evidence>
<evidence type="ECO:0000256" key="7">
    <source>
        <dbReference type="ARBA" id="ARBA00023016"/>
    </source>
</evidence>
<dbReference type="PROSITE" id="PS50076">
    <property type="entry name" value="DNAJ_2"/>
    <property type="match status" value="1"/>
</dbReference>
<dbReference type="EMBL" id="AP012057">
    <property type="protein sequence ID" value="BAN02426.1"/>
    <property type="molecule type" value="Genomic_DNA"/>
</dbReference>
<keyword evidence="8 11" id="KW-0143">Chaperone</keyword>
<accession>A0A6C7EEM1</accession>
<evidence type="ECO:0000256" key="8">
    <source>
        <dbReference type="ARBA" id="ARBA00023186"/>
    </source>
</evidence>
<comment type="similarity">
    <text evidence="9 11">Belongs to the DnaJ family.</text>
</comment>
<dbReference type="InterPro" id="IPR001623">
    <property type="entry name" value="DnaJ_domain"/>
</dbReference>
<evidence type="ECO:0000256" key="11">
    <source>
        <dbReference type="HAMAP-Rule" id="MF_01152"/>
    </source>
</evidence>
<dbReference type="GO" id="GO:0009408">
    <property type="term" value="P:response to heat"/>
    <property type="evidence" value="ECO:0007669"/>
    <property type="project" value="InterPro"/>
</dbReference>
<dbReference type="HAMAP" id="MF_01152">
    <property type="entry name" value="DnaJ"/>
    <property type="match status" value="1"/>
</dbReference>
<proteinExistence type="inferred from homology"/>
<dbReference type="GO" id="GO:0008270">
    <property type="term" value="F:zinc ion binding"/>
    <property type="evidence" value="ECO:0007669"/>
    <property type="project" value="UniProtKB-UniRule"/>
</dbReference>
<feature type="binding site" evidence="11">
    <location>
        <position position="208"/>
    </location>
    <ligand>
        <name>Zn(2+)</name>
        <dbReference type="ChEBI" id="CHEBI:29105"/>
        <label>1</label>
    </ligand>
</feature>
<evidence type="ECO:0000256" key="5">
    <source>
        <dbReference type="ARBA" id="ARBA00022771"/>
    </source>
</evidence>
<dbReference type="PROSITE" id="PS00636">
    <property type="entry name" value="DNAJ_1"/>
    <property type="match status" value="1"/>
</dbReference>
<keyword evidence="16" id="KW-1185">Reference proteome</keyword>
<protein>
    <recommendedName>
        <fullName evidence="10 11">Chaperone protein DnaJ</fullName>
    </recommendedName>
</protein>
<dbReference type="KEGG" id="aym:YM304_21120"/>
<dbReference type="Gene3D" id="1.10.287.110">
    <property type="entry name" value="DnaJ domain"/>
    <property type="match status" value="1"/>
</dbReference>
<dbReference type="GO" id="GO:0042026">
    <property type="term" value="P:protein refolding"/>
    <property type="evidence" value="ECO:0007669"/>
    <property type="project" value="TreeGrafter"/>
</dbReference>
<dbReference type="OrthoDB" id="9779889at2"/>
<dbReference type="GO" id="GO:0005737">
    <property type="term" value="C:cytoplasm"/>
    <property type="evidence" value="ECO:0007669"/>
    <property type="project" value="UniProtKB-SubCell"/>
</dbReference>
<keyword evidence="3 11" id="KW-0479">Metal-binding</keyword>
<reference evidence="15 16" key="1">
    <citation type="journal article" date="2013" name="Int. J. Syst. Evol. Microbiol.">
        <title>Ilumatobacter nonamiense sp. nov. and Ilumatobacter coccineum sp. nov., isolated from seashore sand.</title>
        <authorList>
            <person name="Matsumoto A."/>
            <person name="Kasai H."/>
            <person name="Matsuo Y."/>
            <person name="Shizuri Y."/>
            <person name="Ichikawa N."/>
            <person name="Fujita N."/>
            <person name="Omura S."/>
            <person name="Takahashi Y."/>
        </authorList>
    </citation>
    <scope>NUCLEOTIDE SEQUENCE [LARGE SCALE GENOMIC DNA]</scope>
    <source>
        <strain evidence="16">NBRC 103263 / KCTC 29153 / YM16-304</strain>
    </source>
</reference>
<keyword evidence="1 11" id="KW-0963">Cytoplasm</keyword>
<dbReference type="InterPro" id="IPR018253">
    <property type="entry name" value="DnaJ_domain_CS"/>
</dbReference>
<evidence type="ECO:0000256" key="12">
    <source>
        <dbReference type="PROSITE-ProRule" id="PRU00546"/>
    </source>
</evidence>
<evidence type="ECO:0000313" key="15">
    <source>
        <dbReference type="EMBL" id="BAN02426.1"/>
    </source>
</evidence>
<comment type="cofactor">
    <cofactor evidence="11">
        <name>Zn(2+)</name>
        <dbReference type="ChEBI" id="CHEBI:29105"/>
    </cofactor>
    <text evidence="11">Binds 2 Zn(2+) ions per monomer.</text>
</comment>
<dbReference type="InterPro" id="IPR001305">
    <property type="entry name" value="HSP_DnaJ_Cys-rich_dom"/>
</dbReference>
<feature type="binding site" evidence="11">
    <location>
        <position position="151"/>
    </location>
    <ligand>
        <name>Zn(2+)</name>
        <dbReference type="ChEBI" id="CHEBI:29105"/>
        <label>1</label>
    </ligand>
</feature>
<dbReference type="InterPro" id="IPR012724">
    <property type="entry name" value="DnaJ"/>
</dbReference>
<evidence type="ECO:0000256" key="3">
    <source>
        <dbReference type="ARBA" id="ARBA00022723"/>
    </source>
</evidence>
<dbReference type="GO" id="GO:0006260">
    <property type="term" value="P:DNA replication"/>
    <property type="evidence" value="ECO:0007669"/>
    <property type="project" value="UniProtKB-KW"/>
</dbReference>
<dbReference type="FunFam" id="2.60.260.20:FF:000005">
    <property type="entry name" value="Chaperone protein dnaJ 1, mitochondrial"/>
    <property type="match status" value="1"/>
</dbReference>
<dbReference type="GO" id="GO:0031072">
    <property type="term" value="F:heat shock protein binding"/>
    <property type="evidence" value="ECO:0007669"/>
    <property type="project" value="InterPro"/>
</dbReference>
<dbReference type="PANTHER" id="PTHR43096">
    <property type="entry name" value="DNAJ HOMOLOG 1, MITOCHONDRIAL-RELATED"/>
    <property type="match status" value="1"/>
</dbReference>
<dbReference type="PRINTS" id="PR00625">
    <property type="entry name" value="JDOMAIN"/>
</dbReference>
<dbReference type="RefSeq" id="WP_015441673.1">
    <property type="nucleotide sequence ID" value="NC_020520.1"/>
</dbReference>
<evidence type="ECO:0000256" key="4">
    <source>
        <dbReference type="ARBA" id="ARBA00022737"/>
    </source>
</evidence>
<feature type="binding site" evidence="11">
    <location>
        <position position="197"/>
    </location>
    <ligand>
        <name>Zn(2+)</name>
        <dbReference type="ChEBI" id="CHEBI:29105"/>
        <label>2</label>
    </ligand>
</feature>
<evidence type="ECO:0000256" key="9">
    <source>
        <dbReference type="ARBA" id="ARBA00061004"/>
    </source>
</evidence>
<comment type="function">
    <text evidence="11">Participates actively in the response to hyperosmotic and heat shock by preventing the aggregation of stress-denatured proteins and by disaggregating proteins, also in an autonomous, DnaK-independent fashion. Unfolded proteins bind initially to DnaJ; upon interaction with the DnaJ-bound protein, DnaK hydrolyzes its bound ATP, resulting in the formation of a stable complex. GrpE releases ADP from DnaK; ATP binding to DnaK triggers the release of the substrate protein, thus completing the reaction cycle. Several rounds of ATP-dependent interactions between DnaJ, DnaK and GrpE are required for fully efficient folding. Also involved, together with DnaK and GrpE, in the DNA replication of plasmids through activation of initiation proteins.</text>
</comment>
<feature type="binding site" evidence="11">
    <location>
        <position position="211"/>
    </location>
    <ligand>
        <name>Zn(2+)</name>
        <dbReference type="ChEBI" id="CHEBI:29105"/>
        <label>1</label>
    </ligand>
</feature>
<dbReference type="NCBIfam" id="TIGR02349">
    <property type="entry name" value="DnaJ_bact"/>
    <property type="match status" value="1"/>
</dbReference>
<dbReference type="Gene3D" id="2.60.260.20">
    <property type="entry name" value="Urease metallochaperone UreE, N-terminal domain"/>
    <property type="match status" value="2"/>
</dbReference>
<dbReference type="CDD" id="cd10719">
    <property type="entry name" value="DnaJ_zf"/>
    <property type="match status" value="1"/>
</dbReference>
<evidence type="ECO:0000259" key="14">
    <source>
        <dbReference type="PROSITE" id="PS51188"/>
    </source>
</evidence>
<comment type="caution">
    <text evidence="11">Lacks conserved residue(s) required for the propagation of feature annotation.</text>
</comment>